<reference evidence="2 3" key="1">
    <citation type="submission" date="2020-07" db="EMBL/GenBank/DDBJ databases">
        <title>Complete genome sequence of Mycolicibacterium litorale like strain isolated from cardiac implantable electronic device infection.</title>
        <authorList>
            <person name="Fukano H."/>
            <person name="Miyama H."/>
            <person name="Hoshino Y."/>
        </authorList>
    </citation>
    <scope>NUCLEOTIDE SEQUENCE [LARGE SCALE GENOMIC DNA]</scope>
    <source>
        <strain evidence="2 3">NIIDNTM18</strain>
    </source>
</reference>
<dbReference type="Proteomes" id="UP000515734">
    <property type="component" value="Chromosome"/>
</dbReference>
<protein>
    <submittedName>
        <fullName evidence="2">Uncharacterized protein</fullName>
    </submittedName>
</protein>
<evidence type="ECO:0000313" key="3">
    <source>
        <dbReference type="Proteomes" id="UP000515734"/>
    </source>
</evidence>
<feature type="transmembrane region" description="Helical" evidence="1">
    <location>
        <begin position="46"/>
        <end position="65"/>
    </location>
</feature>
<keyword evidence="1" id="KW-0472">Membrane</keyword>
<organism evidence="2 3">
    <name type="scientific">Mycolicibacterium litorale</name>
    <dbReference type="NCBI Taxonomy" id="758802"/>
    <lineage>
        <taxon>Bacteria</taxon>
        <taxon>Bacillati</taxon>
        <taxon>Actinomycetota</taxon>
        <taxon>Actinomycetes</taxon>
        <taxon>Mycobacteriales</taxon>
        <taxon>Mycobacteriaceae</taxon>
        <taxon>Mycolicibacterium</taxon>
    </lineage>
</organism>
<evidence type="ECO:0000256" key="1">
    <source>
        <dbReference type="SAM" id="Phobius"/>
    </source>
</evidence>
<name>A0A6S6P197_9MYCO</name>
<sequence length="76" mass="8184">MKVTSPVGEFPYTFERIRFEGFTVVAEGRMGTWPARIEAGVADIPVAIRIGTVTAVVGALVASGLNRRRGRQHAVS</sequence>
<gene>
    <name evidence="2" type="ORF">NIIDNTM18_15370</name>
</gene>
<keyword evidence="1" id="KW-0812">Transmembrane</keyword>
<accession>A0A6S6P197</accession>
<proteinExistence type="predicted"/>
<dbReference type="EMBL" id="AP023287">
    <property type="protein sequence ID" value="BCI52259.1"/>
    <property type="molecule type" value="Genomic_DNA"/>
</dbReference>
<keyword evidence="1" id="KW-1133">Transmembrane helix</keyword>
<evidence type="ECO:0000313" key="2">
    <source>
        <dbReference type="EMBL" id="BCI52259.1"/>
    </source>
</evidence>
<dbReference type="AlphaFoldDB" id="A0A6S6P197"/>